<name>D3BEB9_HETP5</name>
<dbReference type="RefSeq" id="XP_020432370.1">
    <property type="nucleotide sequence ID" value="XM_020577922.1"/>
</dbReference>
<dbReference type="Pfam" id="PF01722">
    <property type="entry name" value="BolA"/>
    <property type="match status" value="1"/>
</dbReference>
<dbReference type="InterPro" id="IPR036065">
    <property type="entry name" value="BolA-like_sf"/>
</dbReference>
<dbReference type="InterPro" id="IPR050961">
    <property type="entry name" value="BolA/IbaG_stress_morph_reg"/>
</dbReference>
<evidence type="ECO:0000313" key="4">
    <source>
        <dbReference type="Proteomes" id="UP000001396"/>
    </source>
</evidence>
<comment type="similarity">
    <text evidence="1 2">Belongs to the BolA/IbaG family.</text>
</comment>
<accession>D3BEB9</accession>
<dbReference type="AlphaFoldDB" id="D3BEB9"/>
<dbReference type="STRING" id="670386.D3BEB9"/>
<dbReference type="Proteomes" id="UP000001396">
    <property type="component" value="Unassembled WGS sequence"/>
</dbReference>
<evidence type="ECO:0000313" key="3">
    <source>
        <dbReference type="EMBL" id="EFA80250.1"/>
    </source>
</evidence>
<keyword evidence="4" id="KW-1185">Reference proteome</keyword>
<dbReference type="FunCoup" id="D3BEB9">
    <property type="interactions" value="3"/>
</dbReference>
<proteinExistence type="inferred from homology"/>
<dbReference type="SUPFAM" id="SSF82657">
    <property type="entry name" value="BolA-like"/>
    <property type="match status" value="1"/>
</dbReference>
<dbReference type="PIRSF" id="PIRSF003113">
    <property type="entry name" value="BolA"/>
    <property type="match status" value="1"/>
</dbReference>
<dbReference type="PANTHER" id="PTHR46229">
    <property type="entry name" value="BOLA TRANSCRIPTION REGULATOR"/>
    <property type="match status" value="1"/>
</dbReference>
<evidence type="ECO:0000256" key="2">
    <source>
        <dbReference type="RuleBase" id="RU003860"/>
    </source>
</evidence>
<evidence type="ECO:0000256" key="1">
    <source>
        <dbReference type="ARBA" id="ARBA00005578"/>
    </source>
</evidence>
<protein>
    <submittedName>
        <fullName evidence="3">BolA family protein</fullName>
    </submittedName>
</protein>
<sequence length="133" mass="14834">MLNSFSRVGYRLSNNIIYRSMSSTNSKGRVEQIIENKLRDSFSPSHLEVLNESYMHSVPKGSETHFKVVVVSDMFKGKSLIEQHRMVNNTLSEQLSSGVHALSVKTATVESWAKNSSVQPSPSCLGGMKNEKK</sequence>
<dbReference type="InterPro" id="IPR002634">
    <property type="entry name" value="BolA"/>
</dbReference>
<dbReference type="GeneID" id="31362556"/>
<dbReference type="InParanoid" id="D3BEB9"/>
<comment type="caution">
    <text evidence="3">The sequence shown here is derived from an EMBL/GenBank/DDBJ whole genome shotgun (WGS) entry which is preliminary data.</text>
</comment>
<dbReference type="EMBL" id="ADBJ01000031">
    <property type="protein sequence ID" value="EFA80250.1"/>
    <property type="molecule type" value="Genomic_DNA"/>
</dbReference>
<dbReference type="GO" id="GO:1990229">
    <property type="term" value="C:iron-sulfur cluster assembly complex"/>
    <property type="evidence" value="ECO:0007669"/>
    <property type="project" value="UniProtKB-ARBA"/>
</dbReference>
<organism evidence="3 4">
    <name type="scientific">Heterostelium pallidum (strain ATCC 26659 / Pp 5 / PN500)</name>
    <name type="common">Cellular slime mold</name>
    <name type="synonym">Polysphondylium pallidum</name>
    <dbReference type="NCBI Taxonomy" id="670386"/>
    <lineage>
        <taxon>Eukaryota</taxon>
        <taxon>Amoebozoa</taxon>
        <taxon>Evosea</taxon>
        <taxon>Eumycetozoa</taxon>
        <taxon>Dictyostelia</taxon>
        <taxon>Acytosteliales</taxon>
        <taxon>Acytosteliaceae</taxon>
        <taxon>Heterostelium</taxon>
    </lineage>
</organism>
<dbReference type="PANTHER" id="PTHR46229:SF2">
    <property type="entry name" value="BOLA-LIKE PROTEIN 1"/>
    <property type="match status" value="1"/>
</dbReference>
<dbReference type="OMA" id="CLGGFGK"/>
<gene>
    <name evidence="3" type="ORF">PPL_07075</name>
</gene>
<reference evidence="3 4" key="1">
    <citation type="journal article" date="2011" name="Genome Res.">
        <title>Phylogeny-wide analysis of social amoeba genomes highlights ancient origins for complex intercellular communication.</title>
        <authorList>
            <person name="Heidel A.J."/>
            <person name="Lawal H.M."/>
            <person name="Felder M."/>
            <person name="Schilde C."/>
            <person name="Helps N.R."/>
            <person name="Tunggal B."/>
            <person name="Rivero F."/>
            <person name="John U."/>
            <person name="Schleicher M."/>
            <person name="Eichinger L."/>
            <person name="Platzer M."/>
            <person name="Noegel A.A."/>
            <person name="Schaap P."/>
            <person name="Gloeckner G."/>
        </authorList>
    </citation>
    <scope>NUCLEOTIDE SEQUENCE [LARGE SCALE GENOMIC DNA]</scope>
    <source>
        <strain evidence="4">ATCC 26659 / Pp 5 / PN500</strain>
    </source>
</reference>
<dbReference type="FunFam" id="3.30.300.90:FF:000001">
    <property type="entry name" value="Transcriptional regulator BolA"/>
    <property type="match status" value="1"/>
</dbReference>
<dbReference type="Gene3D" id="3.30.300.90">
    <property type="entry name" value="BolA-like"/>
    <property type="match status" value="1"/>
</dbReference>